<evidence type="ECO:0000313" key="2">
    <source>
        <dbReference type="Proteomes" id="UP000005272"/>
    </source>
</evidence>
<protein>
    <submittedName>
        <fullName evidence="1">Uncharacterized protein</fullName>
    </submittedName>
</protein>
<sequence>MRKFIGDHHLLKFMPDKAFALHSAVQLFSRRQNVVRLIPK</sequence>
<accession>A0A828UCP3</accession>
<dbReference type="EMBL" id="AIFC01000012">
    <property type="protein sequence ID" value="EHU48390.1"/>
    <property type="molecule type" value="Genomic_DNA"/>
</dbReference>
<organism evidence="1 2">
    <name type="scientific">Escherichia coli DEC2D</name>
    <dbReference type="NCBI Taxonomy" id="868141"/>
    <lineage>
        <taxon>Bacteria</taxon>
        <taxon>Pseudomonadati</taxon>
        <taxon>Pseudomonadota</taxon>
        <taxon>Gammaproteobacteria</taxon>
        <taxon>Enterobacterales</taxon>
        <taxon>Enterobacteriaceae</taxon>
        <taxon>Escherichia</taxon>
    </lineage>
</organism>
<dbReference type="Proteomes" id="UP000005272">
    <property type="component" value="Unassembled WGS sequence"/>
</dbReference>
<comment type="caution">
    <text evidence="1">The sequence shown here is derived from an EMBL/GenBank/DDBJ whole genome shotgun (WGS) entry which is preliminary data.</text>
</comment>
<name>A0A828UCP3_ECOLX</name>
<dbReference type="AlphaFoldDB" id="A0A828UCP3"/>
<reference evidence="1 2" key="1">
    <citation type="journal article" date="2012" name="J. Bacteriol.">
        <title>Draft Genome Sequences of the Diarrheagenic Escherichia coli Collection.</title>
        <authorList>
            <person name="Hazen T.H."/>
            <person name="Sahl J.W."/>
            <person name="Redman J.C."/>
            <person name="Morris C.R."/>
            <person name="Daugherty S.C."/>
            <person name="Chibucos M.C."/>
            <person name="Sengamalay N.A."/>
            <person name="Fraser-Liggett C.M."/>
            <person name="Steinsland H."/>
            <person name="Whittam T.S."/>
            <person name="Whittam B."/>
            <person name="Manning S.D."/>
            <person name="Rasko D.A."/>
        </authorList>
    </citation>
    <scope>NUCLEOTIDE SEQUENCE [LARGE SCALE GENOMIC DNA]</scope>
    <source>
        <strain evidence="1 2">DEC2D</strain>
    </source>
</reference>
<evidence type="ECO:0000313" key="1">
    <source>
        <dbReference type="EMBL" id="EHU48390.1"/>
    </source>
</evidence>
<proteinExistence type="predicted"/>
<gene>
    <name evidence="1" type="ORF">ECDEC2D_0462</name>
</gene>